<dbReference type="InterPro" id="IPR023696">
    <property type="entry name" value="Ureohydrolase_dom_sf"/>
</dbReference>
<organism evidence="1 2">
    <name type="scientific">Trichuris muris</name>
    <name type="common">Mouse whipworm</name>
    <dbReference type="NCBI Taxonomy" id="70415"/>
    <lineage>
        <taxon>Eukaryota</taxon>
        <taxon>Metazoa</taxon>
        <taxon>Ecdysozoa</taxon>
        <taxon>Nematoda</taxon>
        <taxon>Enoplea</taxon>
        <taxon>Dorylaimia</taxon>
        <taxon>Trichinellida</taxon>
        <taxon>Trichuridae</taxon>
        <taxon>Trichuris</taxon>
    </lineage>
</organism>
<sequence>MNHQLLAEELEEEAAVVSACLTEHQIYDSALLATGAIVEATKAVVGGKCVGSIALVGLPGHNAMTKQVVKIIHLTALVLRRRIGTCTTCRLRIFLDCRMKSHQRRVPNSSRCEILERCMRCFCTPLDKW</sequence>
<accession>A0A5S6Q118</accession>
<proteinExistence type="predicted"/>
<reference evidence="2" key="1">
    <citation type="submission" date="2019-12" db="UniProtKB">
        <authorList>
            <consortium name="WormBaseParasite"/>
        </authorList>
    </citation>
    <scope>IDENTIFICATION</scope>
</reference>
<keyword evidence="1" id="KW-1185">Reference proteome</keyword>
<dbReference type="AlphaFoldDB" id="A0A5S6Q118"/>
<name>A0A5S6Q118_TRIMR</name>
<dbReference type="InterPro" id="IPR037138">
    <property type="entry name" value="His_deacetylse_dom_sf"/>
</dbReference>
<dbReference type="SUPFAM" id="SSF52768">
    <property type="entry name" value="Arginase/deacetylase"/>
    <property type="match status" value="1"/>
</dbReference>
<evidence type="ECO:0000313" key="1">
    <source>
        <dbReference type="Proteomes" id="UP000046395"/>
    </source>
</evidence>
<dbReference type="Proteomes" id="UP000046395">
    <property type="component" value="Unassembled WGS sequence"/>
</dbReference>
<protein>
    <submittedName>
        <fullName evidence="2">Uncharacterized protein</fullName>
    </submittedName>
</protein>
<evidence type="ECO:0000313" key="2">
    <source>
        <dbReference type="WBParaSite" id="TMUE_0000000913.1"/>
    </source>
</evidence>
<dbReference type="WBParaSite" id="TMUE_0000000913.1">
    <property type="protein sequence ID" value="TMUE_0000000913.1"/>
    <property type="gene ID" value="WBGene00296834"/>
</dbReference>
<dbReference type="Gene3D" id="3.40.800.20">
    <property type="entry name" value="Histone deacetylase domain"/>
    <property type="match status" value="1"/>
</dbReference>